<dbReference type="InterPro" id="IPR033469">
    <property type="entry name" value="CYTH-like_dom_sf"/>
</dbReference>
<dbReference type="Pfam" id="PF01928">
    <property type="entry name" value="CYTH"/>
    <property type="match status" value="1"/>
</dbReference>
<dbReference type="PROSITE" id="PS51707">
    <property type="entry name" value="CYTH"/>
    <property type="match status" value="1"/>
</dbReference>
<dbReference type="OrthoDB" id="3034217at2"/>
<dbReference type="STRING" id="123899.SAMEA3906487_01860"/>
<accession>A0A157PHI8</accession>
<dbReference type="Pfam" id="PF05235">
    <property type="entry name" value="CHAD"/>
    <property type="match status" value="1"/>
</dbReference>
<dbReference type="Gene3D" id="1.40.20.10">
    <property type="entry name" value="CHAD domain"/>
    <property type="match status" value="1"/>
</dbReference>
<dbReference type="KEGG" id="btrm:SAMEA390648701860"/>
<dbReference type="PANTHER" id="PTHR39569">
    <property type="entry name" value="INORGANIC TRIPHOSPHATASE"/>
    <property type="match status" value="1"/>
</dbReference>
<feature type="domain" description="CHAD" evidence="2">
    <location>
        <begin position="226"/>
        <end position="525"/>
    </location>
</feature>
<dbReference type="PROSITE" id="PS51708">
    <property type="entry name" value="CHAD"/>
    <property type="match status" value="1"/>
</dbReference>
<feature type="domain" description="CYTH" evidence="1">
    <location>
        <begin position="1"/>
        <end position="193"/>
    </location>
</feature>
<evidence type="ECO:0000313" key="3">
    <source>
        <dbReference type="EMBL" id="SAI69613.1"/>
    </source>
</evidence>
<dbReference type="SUPFAM" id="SSF55154">
    <property type="entry name" value="CYTH-like phosphatases"/>
    <property type="match status" value="1"/>
</dbReference>
<dbReference type="RefSeq" id="WP_063491836.1">
    <property type="nucleotide sequence ID" value="NZ_CP016340.1"/>
</dbReference>
<dbReference type="GeneID" id="56590859"/>
<dbReference type="PANTHER" id="PTHR39569:SF1">
    <property type="entry name" value="INORGANIC TRIPHOSPHATASE"/>
    <property type="match status" value="1"/>
</dbReference>
<reference evidence="3 4" key="1">
    <citation type="submission" date="2016-04" db="EMBL/GenBank/DDBJ databases">
        <authorList>
            <consortium name="Pathogen Informatics"/>
        </authorList>
    </citation>
    <scope>NUCLEOTIDE SEQUENCE [LARGE SCALE GENOMIC DNA]</scope>
    <source>
        <strain evidence="3 4">H044680328</strain>
    </source>
</reference>
<dbReference type="InterPro" id="IPR007899">
    <property type="entry name" value="CHAD_dom"/>
</dbReference>
<dbReference type="InterPro" id="IPR023577">
    <property type="entry name" value="CYTH_domain"/>
</dbReference>
<dbReference type="SMART" id="SM01118">
    <property type="entry name" value="CYTH"/>
    <property type="match status" value="1"/>
</dbReference>
<evidence type="ECO:0000259" key="2">
    <source>
        <dbReference type="PROSITE" id="PS51708"/>
    </source>
</evidence>
<organism evidence="3 4">
    <name type="scientific">Bordetella trematum</name>
    <dbReference type="NCBI Taxonomy" id="123899"/>
    <lineage>
        <taxon>Bacteria</taxon>
        <taxon>Pseudomonadati</taxon>
        <taxon>Pseudomonadota</taxon>
        <taxon>Betaproteobacteria</taxon>
        <taxon>Burkholderiales</taxon>
        <taxon>Alcaligenaceae</taxon>
        <taxon>Bordetella</taxon>
    </lineage>
</organism>
<dbReference type="CDD" id="cd07756">
    <property type="entry name" value="CYTH-like_Pase_CHAD"/>
    <property type="match status" value="1"/>
</dbReference>
<dbReference type="SMART" id="SM00880">
    <property type="entry name" value="CHAD"/>
    <property type="match status" value="1"/>
</dbReference>
<dbReference type="Proteomes" id="UP000076825">
    <property type="component" value="Chromosome 1"/>
</dbReference>
<proteinExistence type="predicted"/>
<keyword evidence="4" id="KW-1185">Reference proteome</keyword>
<name>A0A157PHI8_9BORD</name>
<protein>
    <submittedName>
        <fullName evidence="3">Adenylate cyclase</fullName>
    </submittedName>
</protein>
<dbReference type="Gene3D" id="2.40.320.10">
    <property type="entry name" value="Hypothetical Protein Pfu-838710-001"/>
    <property type="match status" value="1"/>
</dbReference>
<dbReference type="GO" id="GO:0046872">
    <property type="term" value="F:metal ion binding"/>
    <property type="evidence" value="ECO:0007669"/>
    <property type="project" value="TreeGrafter"/>
</dbReference>
<dbReference type="AlphaFoldDB" id="A0A157PHI8"/>
<sequence length="525" mass="57987">MSEQELKLHVPAASADAVAEELGRHQAAGLALRAMYFDTPQRELVQARIALRLRQEGEDWVQTVKMPGANAISRIELNHPRPGPVLDLSVYAGSEVGDALARIRGPLGVYYETDVQRLRCELSVPGGTVEAALDRGVLRAAGLELPVCEIEFELLHGRPETIFVIGQDWQQRHALVLDVRSKAERGDQLALLAAELSATRDQKDAQSRVARFWAPRMAAATPLQDTMSPAQAMTHIAGECLEQIIRNAAVLAEVDTAGVYPAGTPEHVHQMRVGMRRLRTAWRLFDGAIEAPAPELVDGMRTYFAALGASRDRDVMADGIAPELARAGMPAIAQEPAGEPVDAAALCRSAALQAWLLALYAWSLEVRPAPAPQLTLPAGDAQTPAIIPLDAAPPRPSLRPFLLRRLRRWHRQVIEDGRRFGELDLPARHELRKRAKRLRYGLSFADSLLPRARLRGYRKQLALLQDLLGQINDLAVAAEHYRALTERHPQAWFALGWIAARLQAPVARAQPAFDKLARYRGLWRA</sequence>
<dbReference type="eggNOG" id="COG3025">
    <property type="taxonomic scope" value="Bacteria"/>
</dbReference>
<gene>
    <name evidence="3" type="ORF">SAMEA3906487_01860</name>
</gene>
<dbReference type="PATRIC" id="fig|123899.6.peg.1848"/>
<dbReference type="eggNOG" id="COG5607">
    <property type="taxonomic scope" value="Bacteria"/>
</dbReference>
<dbReference type="InterPro" id="IPR038186">
    <property type="entry name" value="CHAD_dom_sf"/>
</dbReference>
<dbReference type="GO" id="GO:0050355">
    <property type="term" value="F:inorganic triphosphate phosphatase activity"/>
    <property type="evidence" value="ECO:0007669"/>
    <property type="project" value="InterPro"/>
</dbReference>
<evidence type="ECO:0000313" key="4">
    <source>
        <dbReference type="Proteomes" id="UP000076825"/>
    </source>
</evidence>
<dbReference type="EMBL" id="LT546645">
    <property type="protein sequence ID" value="SAI69613.1"/>
    <property type="molecule type" value="Genomic_DNA"/>
</dbReference>
<evidence type="ECO:0000259" key="1">
    <source>
        <dbReference type="PROSITE" id="PS51707"/>
    </source>
</evidence>
<dbReference type="InterPro" id="IPR039013">
    <property type="entry name" value="YgiF"/>
</dbReference>